<dbReference type="HOGENOM" id="CLU_1633529_0_0_3"/>
<organism evidence="1 2">
    <name type="scientific">Allocoleopsis franciscana PCC 7113</name>
    <dbReference type="NCBI Taxonomy" id="1173027"/>
    <lineage>
        <taxon>Bacteria</taxon>
        <taxon>Bacillati</taxon>
        <taxon>Cyanobacteriota</taxon>
        <taxon>Cyanophyceae</taxon>
        <taxon>Coleofasciculales</taxon>
        <taxon>Coleofasciculaceae</taxon>
        <taxon>Allocoleopsis</taxon>
        <taxon>Allocoleopsis franciscana</taxon>
    </lineage>
</organism>
<dbReference type="PATRIC" id="fig|1173027.3.peg.967"/>
<keyword evidence="2" id="KW-1185">Reference proteome</keyword>
<dbReference type="KEGG" id="mic:Mic7113_0880"/>
<dbReference type="EMBL" id="CP003630">
    <property type="protein sequence ID" value="AFZ16782.1"/>
    <property type="molecule type" value="Genomic_DNA"/>
</dbReference>
<reference evidence="1 2" key="1">
    <citation type="submission" date="2012-06" db="EMBL/GenBank/DDBJ databases">
        <title>Finished chromosome of genome of Microcoleus sp. PCC 7113.</title>
        <authorList>
            <consortium name="US DOE Joint Genome Institute"/>
            <person name="Gugger M."/>
            <person name="Coursin T."/>
            <person name="Rippka R."/>
            <person name="Tandeau De Marsac N."/>
            <person name="Huntemann M."/>
            <person name="Wei C.-L."/>
            <person name="Han J."/>
            <person name="Detter J.C."/>
            <person name="Han C."/>
            <person name="Tapia R."/>
            <person name="Chen A."/>
            <person name="Kyrpides N."/>
            <person name="Mavromatis K."/>
            <person name="Markowitz V."/>
            <person name="Szeto E."/>
            <person name="Ivanova N."/>
            <person name="Pagani I."/>
            <person name="Pati A."/>
            <person name="Goodwin L."/>
            <person name="Nordberg H.P."/>
            <person name="Cantor M.N."/>
            <person name="Hua S.X."/>
            <person name="Woyke T."/>
            <person name="Kerfeld C.A."/>
        </authorList>
    </citation>
    <scope>NUCLEOTIDE SEQUENCE [LARGE SCALE GENOMIC DNA]</scope>
    <source>
        <strain evidence="1 2">PCC 7113</strain>
    </source>
</reference>
<proteinExistence type="predicted"/>
<dbReference type="AlphaFoldDB" id="K9WB83"/>
<dbReference type="Proteomes" id="UP000010471">
    <property type="component" value="Chromosome"/>
</dbReference>
<evidence type="ECO:0000313" key="1">
    <source>
        <dbReference type="EMBL" id="AFZ16782.1"/>
    </source>
</evidence>
<accession>K9WB83</accession>
<protein>
    <submittedName>
        <fullName evidence="1">Uncharacterized protein</fullName>
    </submittedName>
</protein>
<dbReference type="eggNOG" id="ENOG5031P1S">
    <property type="taxonomic scope" value="Bacteria"/>
</dbReference>
<dbReference type="OrthoDB" id="7618497at2"/>
<evidence type="ECO:0000313" key="2">
    <source>
        <dbReference type="Proteomes" id="UP000010471"/>
    </source>
</evidence>
<name>K9WB83_9CYAN</name>
<sequence length="162" mass="17884">MTYGQLKKILAGKAEFQVKSPFIVDFDAIAITQDGKEQFYILYPAGVPLADSDVIEALVTDNPNYRTAQGVGPGTLIEQAEAIYGNARLSYNTLNESREYVQFANQPSKDIAFRTQPPPNQSFAGIYPESKAELKETQKIQKAASIGLVEVYCRQNCPFPSP</sequence>
<gene>
    <name evidence="1" type="ORF">Mic7113_0880</name>
</gene>